<reference evidence="2 3" key="1">
    <citation type="submission" date="2024-02" db="EMBL/GenBank/DDBJ databases">
        <authorList>
            <person name="Saticioglu I.B."/>
        </authorList>
    </citation>
    <scope>NUCLEOTIDE SEQUENCE [LARGE SCALE GENOMIC DNA]</scope>
    <source>
        <strain evidence="2 3">Mu-86</strain>
    </source>
</reference>
<keyword evidence="3" id="KW-1185">Reference proteome</keyword>
<proteinExistence type="predicted"/>
<gene>
    <name evidence="2" type="ORF">WDU96_13485</name>
</gene>
<dbReference type="RefSeq" id="WP_337339046.1">
    <property type="nucleotide sequence ID" value="NZ_JBBDGL010000005.1"/>
</dbReference>
<comment type="caution">
    <text evidence="2">The sequence shown here is derived from an EMBL/GenBank/DDBJ whole genome shotgun (WGS) entry which is preliminary data.</text>
</comment>
<dbReference type="PANTHER" id="PTHR43798:SF33">
    <property type="entry name" value="HYDROLASE, PUTATIVE (AFU_ORTHOLOGUE AFUA_2G14860)-RELATED"/>
    <property type="match status" value="1"/>
</dbReference>
<dbReference type="InterPro" id="IPR000073">
    <property type="entry name" value="AB_hydrolase_1"/>
</dbReference>
<organism evidence="2 3">
    <name type="scientific">Microbacterium marmarense</name>
    <dbReference type="NCBI Taxonomy" id="3122051"/>
    <lineage>
        <taxon>Bacteria</taxon>
        <taxon>Bacillati</taxon>
        <taxon>Actinomycetota</taxon>
        <taxon>Actinomycetes</taxon>
        <taxon>Micrococcales</taxon>
        <taxon>Microbacteriaceae</taxon>
        <taxon>Microbacterium</taxon>
    </lineage>
</organism>
<evidence type="ECO:0000313" key="2">
    <source>
        <dbReference type="EMBL" id="MEJ1156617.1"/>
    </source>
</evidence>
<dbReference type="SUPFAM" id="SSF53474">
    <property type="entry name" value="alpha/beta-Hydrolases"/>
    <property type="match status" value="1"/>
</dbReference>
<feature type="domain" description="AB hydrolase-1" evidence="1">
    <location>
        <begin position="28"/>
        <end position="145"/>
    </location>
</feature>
<accession>A0ABU8LWJ1</accession>
<dbReference type="InterPro" id="IPR029058">
    <property type="entry name" value="AB_hydrolase_fold"/>
</dbReference>
<dbReference type="GO" id="GO:0016787">
    <property type="term" value="F:hydrolase activity"/>
    <property type="evidence" value="ECO:0007669"/>
    <property type="project" value="UniProtKB-KW"/>
</dbReference>
<evidence type="ECO:0000313" key="3">
    <source>
        <dbReference type="Proteomes" id="UP001368654"/>
    </source>
</evidence>
<dbReference type="PANTHER" id="PTHR43798">
    <property type="entry name" value="MONOACYLGLYCEROL LIPASE"/>
    <property type="match status" value="1"/>
</dbReference>
<dbReference type="Proteomes" id="UP001368654">
    <property type="component" value="Unassembled WGS sequence"/>
</dbReference>
<evidence type="ECO:0000259" key="1">
    <source>
        <dbReference type="Pfam" id="PF00561"/>
    </source>
</evidence>
<dbReference type="EMBL" id="JBBDGL010000005">
    <property type="protein sequence ID" value="MEJ1156617.1"/>
    <property type="molecule type" value="Genomic_DNA"/>
</dbReference>
<name>A0ABU8LWJ1_9MICO</name>
<dbReference type="Gene3D" id="3.40.50.1820">
    <property type="entry name" value="alpha/beta hydrolase"/>
    <property type="match status" value="1"/>
</dbReference>
<protein>
    <submittedName>
        <fullName evidence="2">Alpha/beta fold hydrolase</fullName>
    </submittedName>
</protein>
<sequence length="286" mass="31201">MTARQVTLRDGRSLGMSDLGDPVARRLVLLCHPSPGASEFDPDPLITTQWGVRVIAPERPGYGASDPWRRDADASFARHADDISSYLHGVERQAAMLEGVDYGSIGVVGWGAGGLVALALAAQHPELIDRAVLVDTPAPEHFPDEVSADEPFTPSMLGISESEPSWTAASSRVERMLTLAARQGDAGVRGDQLAFDQRDWLARLDRVRAETLLVYGEDHPEVSTDIDGRWFRQRLLDGRTVRAEGAGLAIATHWRKILAHVAPQHGDVPRSLRGRRRKARSATLTA</sequence>
<dbReference type="Pfam" id="PF00561">
    <property type="entry name" value="Abhydrolase_1"/>
    <property type="match status" value="1"/>
</dbReference>
<keyword evidence="2" id="KW-0378">Hydrolase</keyword>
<dbReference type="InterPro" id="IPR050266">
    <property type="entry name" value="AB_hydrolase_sf"/>
</dbReference>